<evidence type="ECO:0000313" key="3">
    <source>
        <dbReference type="Proteomes" id="UP000614721"/>
    </source>
</evidence>
<keyword evidence="3" id="KW-1185">Reference proteome</keyword>
<protein>
    <submittedName>
        <fullName evidence="2">DUF1007 family protein</fullName>
    </submittedName>
</protein>
<dbReference type="InterPro" id="IPR016537">
    <property type="entry name" value="UCP008159_ABC"/>
</dbReference>
<dbReference type="Pfam" id="PF06226">
    <property type="entry name" value="DUF1007"/>
    <property type="match status" value="1"/>
</dbReference>
<organism evidence="2 3">
    <name type="scientific">Proteus alimentorum</name>
    <dbReference type="NCBI Taxonomy" id="1973495"/>
    <lineage>
        <taxon>Bacteria</taxon>
        <taxon>Pseudomonadati</taxon>
        <taxon>Pseudomonadota</taxon>
        <taxon>Gammaproteobacteria</taxon>
        <taxon>Enterobacterales</taxon>
        <taxon>Morganellaceae</taxon>
        <taxon>Proteus</taxon>
    </lineage>
</organism>
<feature type="signal peptide" evidence="1">
    <location>
        <begin position="1"/>
        <end position="31"/>
    </location>
</feature>
<reference evidence="2 3" key="1">
    <citation type="submission" date="2020-11" db="EMBL/GenBank/DDBJ databases">
        <title>Enhanced detection system for hospital associated transmission using whole genome sequencing surveillance.</title>
        <authorList>
            <person name="Harrison L.H."/>
            <person name="Van Tyne D."/>
            <person name="Marsh J.W."/>
            <person name="Griffith M.P."/>
            <person name="Snyder D.J."/>
            <person name="Cooper V.S."/>
            <person name="Mustapha M."/>
        </authorList>
    </citation>
    <scope>NUCLEOTIDE SEQUENCE [LARGE SCALE GENOMIC DNA]</scope>
    <source>
        <strain evidence="2 3">PR00075</strain>
    </source>
</reference>
<comment type="caution">
    <text evidence="2">The sequence shown here is derived from an EMBL/GenBank/DDBJ whole genome shotgun (WGS) entry which is preliminary data.</text>
</comment>
<sequence>MLILKFKHYLYRMFSVLIALFTLLLSPVALAHPHSFIEMQTTFNTHNEKLIGLSFSWVMDPMTSMDILYDLQNVKPESERWKKQAAVLMTNILAQNYFSELYIDGKKQSFKRIPQNYVLERNKLQVVFSFDILLITPIPFSEHKFELLTYDPTFYVSMAYSNDSKITLPIEMAAECEHKLIEPFADEKLKDYAQALDTNEMPDMDLNLGLSFTQRVQVICK</sequence>
<dbReference type="Proteomes" id="UP000614721">
    <property type="component" value="Unassembled WGS sequence"/>
</dbReference>
<dbReference type="RefSeq" id="WP_196568689.1">
    <property type="nucleotide sequence ID" value="NZ_JADRYY010000042.1"/>
</dbReference>
<gene>
    <name evidence="2" type="ORF">I4902_02260</name>
</gene>
<accession>A0ABS0IQ01</accession>
<evidence type="ECO:0000256" key="1">
    <source>
        <dbReference type="SAM" id="SignalP"/>
    </source>
</evidence>
<name>A0ABS0IQ01_9GAMM</name>
<proteinExistence type="predicted"/>
<dbReference type="InterPro" id="IPR010412">
    <property type="entry name" value="DUF1007"/>
</dbReference>
<keyword evidence="1" id="KW-0732">Signal</keyword>
<dbReference type="EMBL" id="JADSJP010000003">
    <property type="protein sequence ID" value="MBG2878093.1"/>
    <property type="molecule type" value="Genomic_DNA"/>
</dbReference>
<evidence type="ECO:0000313" key="2">
    <source>
        <dbReference type="EMBL" id="MBG2878093.1"/>
    </source>
</evidence>
<dbReference type="PIRSF" id="PIRSF008159">
    <property type="entry name" value="UCP008159_ABC"/>
    <property type="match status" value="1"/>
</dbReference>
<feature type="chain" id="PRO_5046501803" evidence="1">
    <location>
        <begin position="32"/>
        <end position="221"/>
    </location>
</feature>